<dbReference type="Proteomes" id="UP000319663">
    <property type="component" value="Unassembled WGS sequence"/>
</dbReference>
<name>A0A507QYU4_MONPU</name>
<dbReference type="OrthoDB" id="20729at2759"/>
<dbReference type="STRING" id="5098.A0A507QYU4"/>
<reference evidence="4 5" key="1">
    <citation type="submission" date="2019-06" db="EMBL/GenBank/DDBJ databases">
        <title>Wine fermentation using esterase from Monascus purpureus.</title>
        <authorList>
            <person name="Geng C."/>
            <person name="Zhang Y."/>
        </authorList>
    </citation>
    <scope>NUCLEOTIDE SEQUENCE [LARGE SCALE GENOMIC DNA]</scope>
    <source>
        <strain evidence="4">HQ1</strain>
    </source>
</reference>
<gene>
    <name evidence="4" type="ORF">MPDQ_006039</name>
</gene>
<protein>
    <recommendedName>
        <fullName evidence="3">ELYS-like domain-containing protein</fullName>
    </recommendedName>
</protein>
<dbReference type="Pfam" id="PF13934">
    <property type="entry name" value="ELYS"/>
    <property type="match status" value="1"/>
</dbReference>
<evidence type="ECO:0000313" key="5">
    <source>
        <dbReference type="Proteomes" id="UP000319663"/>
    </source>
</evidence>
<comment type="caution">
    <text evidence="4">The sequence shown here is derived from an EMBL/GenBank/DDBJ whole genome shotgun (WGS) entry which is preliminary data.</text>
</comment>
<evidence type="ECO:0000313" key="4">
    <source>
        <dbReference type="EMBL" id="TQB73294.1"/>
    </source>
</evidence>
<keyword evidence="2" id="KW-0539">Nucleus</keyword>
<evidence type="ECO:0000259" key="3">
    <source>
        <dbReference type="Pfam" id="PF13934"/>
    </source>
</evidence>
<proteinExistence type="predicted"/>
<organism evidence="4 5">
    <name type="scientific">Monascus purpureus</name>
    <name type="common">Red mold</name>
    <name type="synonym">Monascus anka</name>
    <dbReference type="NCBI Taxonomy" id="5098"/>
    <lineage>
        <taxon>Eukaryota</taxon>
        <taxon>Fungi</taxon>
        <taxon>Dikarya</taxon>
        <taxon>Ascomycota</taxon>
        <taxon>Pezizomycotina</taxon>
        <taxon>Eurotiomycetes</taxon>
        <taxon>Eurotiomycetidae</taxon>
        <taxon>Eurotiales</taxon>
        <taxon>Aspergillaceae</taxon>
        <taxon>Monascus</taxon>
    </lineage>
</organism>
<accession>A0A507QYU4</accession>
<dbReference type="GO" id="GO:0005634">
    <property type="term" value="C:nucleus"/>
    <property type="evidence" value="ECO:0007669"/>
    <property type="project" value="UniProtKB-SubCell"/>
</dbReference>
<keyword evidence="5" id="KW-1185">Reference proteome</keyword>
<feature type="domain" description="ELYS-like" evidence="3">
    <location>
        <begin position="37"/>
        <end position="254"/>
    </location>
</feature>
<evidence type="ECO:0000256" key="1">
    <source>
        <dbReference type="ARBA" id="ARBA00004123"/>
    </source>
</evidence>
<sequence>MSAWEDFDVIFLFNPNFVYDGKLVDQILSNRRALENQLFVDRLLELLGLKPVATHYPPRSNSDLRSLVHHIVSSSFPSHQKQALIYYILKDCRGSGDAVTHFARRCHLPDRYRLFIEGLWHLDRLEFKRALEYLSEPALIPTFPDEILYVLTLPNLPKQDDSLVMAYYFTVSPPLASEKVRTAFFDTLCRASITEAFYFTREHDELRRRSYLEQLIIFVHKASPGQTRSKRAMELINLPFDEKEEAWFEEALLKGNARTLPGARDTAMMRRLATRKLDGLSTELESLGGKKIDGLNWDDLKQRMKSAQTSDVARG</sequence>
<dbReference type="AlphaFoldDB" id="A0A507QYU4"/>
<dbReference type="EMBL" id="VIFY01000048">
    <property type="protein sequence ID" value="TQB73294.1"/>
    <property type="molecule type" value="Genomic_DNA"/>
</dbReference>
<comment type="subcellular location">
    <subcellularLocation>
        <location evidence="1">Nucleus</location>
    </subcellularLocation>
</comment>
<dbReference type="InterPro" id="IPR025151">
    <property type="entry name" value="ELYS_dom"/>
</dbReference>
<evidence type="ECO:0000256" key="2">
    <source>
        <dbReference type="ARBA" id="ARBA00023242"/>
    </source>
</evidence>